<name>A0A2N9H371_FAGSY</name>
<feature type="transmembrane region" description="Helical" evidence="10">
    <location>
        <begin position="766"/>
        <end position="784"/>
    </location>
</feature>
<comment type="subcellular location">
    <subcellularLocation>
        <location evidence="2">Endomembrane system</location>
        <topology evidence="2">Multi-pass membrane protein</topology>
    </subcellularLocation>
</comment>
<evidence type="ECO:0000256" key="7">
    <source>
        <dbReference type="ARBA" id="ARBA00022786"/>
    </source>
</evidence>
<evidence type="ECO:0000256" key="2">
    <source>
        <dbReference type="ARBA" id="ARBA00004127"/>
    </source>
</evidence>
<dbReference type="GO" id="GO:0061630">
    <property type="term" value="F:ubiquitin protein ligase activity"/>
    <property type="evidence" value="ECO:0007669"/>
    <property type="project" value="UniProtKB-EC"/>
</dbReference>
<keyword evidence="7" id="KW-0833">Ubl conjugation pathway</keyword>
<dbReference type="EC" id="2.3.2.27" evidence="4"/>
<dbReference type="Pfam" id="PF25333">
    <property type="entry name" value="DUF2921_N"/>
    <property type="match status" value="3"/>
</dbReference>
<organism evidence="13">
    <name type="scientific">Fagus sylvatica</name>
    <name type="common">Beechnut</name>
    <dbReference type="NCBI Taxonomy" id="28930"/>
    <lineage>
        <taxon>Eukaryota</taxon>
        <taxon>Viridiplantae</taxon>
        <taxon>Streptophyta</taxon>
        <taxon>Embryophyta</taxon>
        <taxon>Tracheophyta</taxon>
        <taxon>Spermatophyta</taxon>
        <taxon>Magnoliopsida</taxon>
        <taxon>eudicotyledons</taxon>
        <taxon>Gunneridae</taxon>
        <taxon>Pentapetalae</taxon>
        <taxon>rosids</taxon>
        <taxon>fabids</taxon>
        <taxon>Fagales</taxon>
        <taxon>Fagaceae</taxon>
        <taxon>Fagus</taxon>
    </lineage>
</organism>
<feature type="domain" description="DUF2921" evidence="12">
    <location>
        <begin position="384"/>
        <end position="562"/>
    </location>
</feature>
<evidence type="ECO:0000313" key="13">
    <source>
        <dbReference type="EMBL" id="SPD05974.1"/>
    </source>
</evidence>
<evidence type="ECO:0000259" key="12">
    <source>
        <dbReference type="Pfam" id="PF25333"/>
    </source>
</evidence>
<evidence type="ECO:0000256" key="3">
    <source>
        <dbReference type="ARBA" id="ARBA00004906"/>
    </source>
</evidence>
<evidence type="ECO:0000256" key="9">
    <source>
        <dbReference type="ARBA" id="ARBA00023136"/>
    </source>
</evidence>
<keyword evidence="8 10" id="KW-1133">Transmembrane helix</keyword>
<evidence type="ECO:0000256" key="8">
    <source>
        <dbReference type="ARBA" id="ARBA00022989"/>
    </source>
</evidence>
<dbReference type="GO" id="GO:0012505">
    <property type="term" value="C:endomembrane system"/>
    <property type="evidence" value="ECO:0007669"/>
    <property type="project" value="UniProtKB-SubCell"/>
</dbReference>
<comment type="pathway">
    <text evidence="3">Protein modification; protein ubiquitination.</text>
</comment>
<dbReference type="PANTHER" id="PTHR33389">
    <property type="entry name" value="FAMILY PROTEIN, PUTATIVE (DUF2921)-RELATED"/>
    <property type="match status" value="1"/>
</dbReference>
<keyword evidence="6 10" id="KW-0812">Transmembrane</keyword>
<feature type="domain" description="DUF2921" evidence="12">
    <location>
        <begin position="198"/>
        <end position="356"/>
    </location>
</feature>
<evidence type="ECO:0000256" key="6">
    <source>
        <dbReference type="ARBA" id="ARBA00022692"/>
    </source>
</evidence>
<dbReference type="InterPro" id="IPR021319">
    <property type="entry name" value="DUF2921"/>
</dbReference>
<gene>
    <name evidence="13" type="ORF">FSB_LOCUS33856</name>
</gene>
<sequence length="855" mass="96270">MTSVLQQSLVLAQKKFDSQNSHFLRTHKGYYTGGDNHIHQNSYSYYPPNFSNTIFLLTKAVYGTDVIGLFKVELDLAFQVGETYRGQRPITFELNGFYSETSGKLCVFGPASTYSKDGGLLKLVGVLKLYNLTKSTNVTSLISGTLESLSSDNEEAHFDTISMLFLPQMNYTYTYVSEDSKDGFYGIDYDVPQSLSLSSLPRTFCSIVSRAIYQFNLKYSKGCNISEKNCNPLDKGLGYVPSFMSLCEIDCSEKEERMRVLVEFPNGSYVNYHQSFNPNMTLIGEGSWDESKNQLLIVACRFLGMTQSFADAHLGDCSMKLSLRFPAAWSIKGASSIVGQVWSNKTQNELGYFDKIMFRSFRVSIREIYGVSSLKYEYTMIDLASKSCPKPDKSKNKGKLFPTGFSYDMRVEMTVKKSKEVVGWGNFVPISVGDQFYLLSNSIGSVLSKKKNSTGSEEPSNFPTSGPVNISYNIVLGVLHSSNTSSRSNDRFEALAEGLYDAETGSLCMIGCRNIGSINDSLDCEILVKLQFPPIKKRNGDRIKGSIKSTRDKSDHLYFELMDLSANAYYSDEASIWRMDAEIIMVLISTTLSCVFVGLQLFHVKRHPNVLPLTSLVMLSILTLGHMNPLELNFQALFFKHSSMRSILYRSGGWIEANEVIVRVVGRVAFLFQFCLLLITWSARRGNGNQNGTWVAEKKVLFVVLPLYAAGALVAVMVSSSFTSSHTYKPHSLWGDLKSYAGLVLDGFLLPQILLNMLWNSRERTLSFGFYIGNTFVRLLPHAYDLYRAHNNFHHYDGSYIYANPGADFYSTAWDVVIPLGGLLFALIIYLQQKFGGRFIFPRRFRELEVYERCL</sequence>
<evidence type="ECO:0000259" key="11">
    <source>
        <dbReference type="Pfam" id="PF11145"/>
    </source>
</evidence>
<reference evidence="13" key="1">
    <citation type="submission" date="2018-02" db="EMBL/GenBank/DDBJ databases">
        <authorList>
            <person name="Cohen D.B."/>
            <person name="Kent A.D."/>
        </authorList>
    </citation>
    <scope>NUCLEOTIDE SEQUENCE</scope>
</reference>
<dbReference type="Pfam" id="PF11145">
    <property type="entry name" value="DUF2921"/>
    <property type="match status" value="1"/>
</dbReference>
<keyword evidence="5" id="KW-0808">Transferase</keyword>
<accession>A0A2N9H371</accession>
<feature type="transmembrane region" description="Helical" evidence="10">
    <location>
        <begin position="660"/>
        <end position="679"/>
    </location>
</feature>
<dbReference type="InterPro" id="IPR057425">
    <property type="entry name" value="DUF2921_N"/>
</dbReference>
<dbReference type="AlphaFoldDB" id="A0A2N9H371"/>
<feature type="transmembrane region" description="Helical" evidence="10">
    <location>
        <begin position="583"/>
        <end position="602"/>
    </location>
</feature>
<evidence type="ECO:0000256" key="10">
    <source>
        <dbReference type="SAM" id="Phobius"/>
    </source>
</evidence>
<feature type="domain" description="DUF2921" evidence="12">
    <location>
        <begin position="20"/>
        <end position="162"/>
    </location>
</feature>
<feature type="transmembrane region" description="Helical" evidence="10">
    <location>
        <begin position="700"/>
        <end position="720"/>
    </location>
</feature>
<proteinExistence type="predicted"/>
<evidence type="ECO:0000256" key="5">
    <source>
        <dbReference type="ARBA" id="ARBA00022679"/>
    </source>
</evidence>
<evidence type="ECO:0000256" key="4">
    <source>
        <dbReference type="ARBA" id="ARBA00012483"/>
    </source>
</evidence>
<evidence type="ECO:0000256" key="1">
    <source>
        <dbReference type="ARBA" id="ARBA00000900"/>
    </source>
</evidence>
<keyword evidence="9 10" id="KW-0472">Membrane</keyword>
<feature type="transmembrane region" description="Helical" evidence="10">
    <location>
        <begin position="609"/>
        <end position="627"/>
    </location>
</feature>
<feature type="domain" description="SWEET-like" evidence="11">
    <location>
        <begin position="573"/>
        <end position="845"/>
    </location>
</feature>
<dbReference type="EMBL" id="OIVN01002727">
    <property type="protein sequence ID" value="SPD05974.1"/>
    <property type="molecule type" value="Genomic_DNA"/>
</dbReference>
<dbReference type="PANTHER" id="PTHR33389:SF18">
    <property type="entry name" value="OS01G0677900 PROTEIN"/>
    <property type="match status" value="1"/>
</dbReference>
<protein>
    <recommendedName>
        <fullName evidence="4">RING-type E3 ubiquitin transferase</fullName>
        <ecNumber evidence="4">2.3.2.27</ecNumber>
    </recommendedName>
</protein>
<feature type="transmembrane region" description="Helical" evidence="10">
    <location>
        <begin position="812"/>
        <end position="831"/>
    </location>
</feature>
<feature type="transmembrane region" description="Helical" evidence="10">
    <location>
        <begin position="740"/>
        <end position="759"/>
    </location>
</feature>
<comment type="catalytic activity">
    <reaction evidence="1">
        <text>S-ubiquitinyl-[E2 ubiquitin-conjugating enzyme]-L-cysteine + [acceptor protein]-L-lysine = [E2 ubiquitin-conjugating enzyme]-L-cysteine + N(6)-ubiquitinyl-[acceptor protein]-L-lysine.</text>
        <dbReference type="EC" id="2.3.2.27"/>
    </reaction>
</comment>